<sequence>MSTHRPNRSFVSLRVLRVIPLTPRMIRVTFVGDPPFPLIDAGPDQCTKVLFPPGPDQPVTLPPRETTDTEITWYRRYLAMPDELRPPMRTYTIRAQRPELNELDIDFVLHPGHAGPGSDWAATAAPGDEVGLLYPAHVLYCPPPEAQWQLLIGDETALPAIAAIIERLPTDTPVHAFIEVTDSADHLRFADANTTHIEWVHRGNRPRGEAVLAALRTAHLPEGPPYAWISGEADLVKHTRRHLITDRGIDKRTITFTGYWRQGTTEEENGRERIRREVT</sequence>
<dbReference type="SUPFAM" id="SSF63380">
    <property type="entry name" value="Riboflavin synthase domain-like"/>
    <property type="match status" value="1"/>
</dbReference>
<dbReference type="Proteomes" id="UP001596223">
    <property type="component" value="Unassembled WGS sequence"/>
</dbReference>
<feature type="domain" description="FAD-binding FR-type" evidence="1">
    <location>
        <begin position="8"/>
        <end position="142"/>
    </location>
</feature>
<dbReference type="InterPro" id="IPR039261">
    <property type="entry name" value="FNR_nucleotide-bd"/>
</dbReference>
<dbReference type="Gene3D" id="3.40.50.80">
    <property type="entry name" value="Nucleotide-binding domain of ferredoxin-NADP reductase (FNR) module"/>
    <property type="match status" value="1"/>
</dbReference>
<dbReference type="EMBL" id="JBHSQN010000010">
    <property type="protein sequence ID" value="MFC6012283.1"/>
    <property type="molecule type" value="Genomic_DNA"/>
</dbReference>
<dbReference type="InterPro" id="IPR007037">
    <property type="entry name" value="SIP_rossman_dom"/>
</dbReference>
<dbReference type="InterPro" id="IPR017927">
    <property type="entry name" value="FAD-bd_FR_type"/>
</dbReference>
<proteinExistence type="predicted"/>
<dbReference type="Gene3D" id="2.40.30.10">
    <property type="entry name" value="Translation factors"/>
    <property type="match status" value="1"/>
</dbReference>
<evidence type="ECO:0000313" key="3">
    <source>
        <dbReference type="Proteomes" id="UP001596223"/>
    </source>
</evidence>
<evidence type="ECO:0000313" key="2">
    <source>
        <dbReference type="EMBL" id="MFC6012283.1"/>
    </source>
</evidence>
<keyword evidence="3" id="KW-1185">Reference proteome</keyword>
<dbReference type="RefSeq" id="WP_378605579.1">
    <property type="nucleotide sequence ID" value="NZ_JBHSQN010000010.1"/>
</dbReference>
<dbReference type="InterPro" id="IPR013113">
    <property type="entry name" value="SIP_FAD-bd"/>
</dbReference>
<comment type="caution">
    <text evidence="2">The sequence shown here is derived from an EMBL/GenBank/DDBJ whole genome shotgun (WGS) entry which is preliminary data.</text>
</comment>
<dbReference type="Pfam" id="PF04954">
    <property type="entry name" value="SIP"/>
    <property type="match status" value="1"/>
</dbReference>
<dbReference type="Pfam" id="PF08021">
    <property type="entry name" value="FAD_binding_9"/>
    <property type="match status" value="1"/>
</dbReference>
<organism evidence="2 3">
    <name type="scientific">Nocardia lasii</name>
    <dbReference type="NCBI Taxonomy" id="1616107"/>
    <lineage>
        <taxon>Bacteria</taxon>
        <taxon>Bacillati</taxon>
        <taxon>Actinomycetota</taxon>
        <taxon>Actinomycetes</taxon>
        <taxon>Mycobacteriales</taxon>
        <taxon>Nocardiaceae</taxon>
        <taxon>Nocardia</taxon>
    </lineage>
</organism>
<dbReference type="InterPro" id="IPR017938">
    <property type="entry name" value="Riboflavin_synthase-like_b-brl"/>
</dbReference>
<evidence type="ECO:0000259" key="1">
    <source>
        <dbReference type="PROSITE" id="PS51384"/>
    </source>
</evidence>
<name>A0ABW1JUI9_9NOCA</name>
<dbReference type="PANTHER" id="PTHR30157:SF0">
    <property type="entry name" value="NADPH-DEPENDENT FERRIC-CHELATE REDUCTASE"/>
    <property type="match status" value="1"/>
</dbReference>
<gene>
    <name evidence="2" type="ORF">ACFP3H_14580</name>
</gene>
<dbReference type="CDD" id="cd06193">
    <property type="entry name" value="siderophore_interacting"/>
    <property type="match status" value="1"/>
</dbReference>
<dbReference type="InterPro" id="IPR039374">
    <property type="entry name" value="SIP_fam"/>
</dbReference>
<reference evidence="3" key="1">
    <citation type="journal article" date="2019" name="Int. J. Syst. Evol. Microbiol.">
        <title>The Global Catalogue of Microorganisms (GCM) 10K type strain sequencing project: providing services to taxonomists for standard genome sequencing and annotation.</title>
        <authorList>
            <consortium name="The Broad Institute Genomics Platform"/>
            <consortium name="The Broad Institute Genome Sequencing Center for Infectious Disease"/>
            <person name="Wu L."/>
            <person name="Ma J."/>
        </authorList>
    </citation>
    <scope>NUCLEOTIDE SEQUENCE [LARGE SCALE GENOMIC DNA]</scope>
    <source>
        <strain evidence="3">CCUG 36956</strain>
    </source>
</reference>
<dbReference type="PANTHER" id="PTHR30157">
    <property type="entry name" value="FERRIC REDUCTASE, NADPH-DEPENDENT"/>
    <property type="match status" value="1"/>
</dbReference>
<dbReference type="PROSITE" id="PS51384">
    <property type="entry name" value="FAD_FR"/>
    <property type="match status" value="1"/>
</dbReference>
<accession>A0ABW1JUI9</accession>
<protein>
    <submittedName>
        <fullName evidence="2">Siderophore-interacting protein</fullName>
    </submittedName>
</protein>